<organism evidence="2">
    <name type="scientific">marine metagenome</name>
    <dbReference type="NCBI Taxonomy" id="408172"/>
    <lineage>
        <taxon>unclassified sequences</taxon>
        <taxon>metagenomes</taxon>
        <taxon>ecological metagenomes</taxon>
    </lineage>
</organism>
<feature type="non-terminal residue" evidence="2">
    <location>
        <position position="182"/>
    </location>
</feature>
<feature type="non-terminal residue" evidence="2">
    <location>
        <position position="1"/>
    </location>
</feature>
<dbReference type="Pfam" id="PF04773">
    <property type="entry name" value="FecR"/>
    <property type="match status" value="1"/>
</dbReference>
<feature type="domain" description="FecR protein" evidence="1">
    <location>
        <begin position="5"/>
        <end position="102"/>
    </location>
</feature>
<proteinExistence type="predicted"/>
<dbReference type="AlphaFoldDB" id="A0A382F9R1"/>
<dbReference type="InterPro" id="IPR006860">
    <property type="entry name" value="FecR"/>
</dbReference>
<dbReference type="EMBL" id="UINC01048370">
    <property type="protein sequence ID" value="SVB58817.1"/>
    <property type="molecule type" value="Genomic_DNA"/>
</dbReference>
<protein>
    <recommendedName>
        <fullName evidence="1">FecR protein domain-containing protein</fullName>
    </recommendedName>
</protein>
<reference evidence="2" key="1">
    <citation type="submission" date="2018-05" db="EMBL/GenBank/DDBJ databases">
        <authorList>
            <person name="Lanie J.A."/>
            <person name="Ng W.-L."/>
            <person name="Kazmierczak K.M."/>
            <person name="Andrzejewski T.M."/>
            <person name="Davidsen T.M."/>
            <person name="Wayne K.J."/>
            <person name="Tettelin H."/>
            <person name="Glass J.I."/>
            <person name="Rusch D."/>
            <person name="Podicherti R."/>
            <person name="Tsui H.-C.T."/>
            <person name="Winkler M.E."/>
        </authorList>
    </citation>
    <scope>NUCLEOTIDE SEQUENCE</scope>
</reference>
<evidence type="ECO:0000313" key="2">
    <source>
        <dbReference type="EMBL" id="SVB58817.1"/>
    </source>
</evidence>
<gene>
    <name evidence="2" type="ORF">METZ01_LOCUS211671</name>
</gene>
<name>A0A382F9R1_9ZZZZ</name>
<accession>A0A382F9R1</accession>
<evidence type="ECO:0000259" key="1">
    <source>
        <dbReference type="Pfam" id="PF04773"/>
    </source>
</evidence>
<sequence>MDDFFQTGEDGQIGIIFEDDTSVTVIENSELLIDDFVYDPASGNGELAFNVTVGSFRYVSGAVAANNAGAVKITTPSATITVRGTTLTGNVTPGGATTITLLRDADGGLGFVNVSNRAGSVNLTRPFHTVTIASINTAPPLPIIPSPAELSGMNLIIEPLMDEPIVERQERQEQREEDEEED</sequence>